<gene>
    <name evidence="1" type="ORF">BDM02DRAFT_3110278</name>
</gene>
<evidence type="ECO:0000313" key="1">
    <source>
        <dbReference type="EMBL" id="KAF9651806.1"/>
    </source>
</evidence>
<proteinExistence type="predicted"/>
<dbReference type="Proteomes" id="UP000886501">
    <property type="component" value="Unassembled WGS sequence"/>
</dbReference>
<keyword evidence="2" id="KW-1185">Reference proteome</keyword>
<organism evidence="1 2">
    <name type="scientific">Thelephora ganbajun</name>
    <name type="common">Ganba fungus</name>
    <dbReference type="NCBI Taxonomy" id="370292"/>
    <lineage>
        <taxon>Eukaryota</taxon>
        <taxon>Fungi</taxon>
        <taxon>Dikarya</taxon>
        <taxon>Basidiomycota</taxon>
        <taxon>Agaricomycotina</taxon>
        <taxon>Agaricomycetes</taxon>
        <taxon>Thelephorales</taxon>
        <taxon>Thelephoraceae</taxon>
        <taxon>Thelephora</taxon>
    </lineage>
</organism>
<protein>
    <submittedName>
        <fullName evidence="1">Uncharacterized protein</fullName>
    </submittedName>
</protein>
<name>A0ACB6ZQT9_THEGA</name>
<evidence type="ECO:0000313" key="2">
    <source>
        <dbReference type="Proteomes" id="UP000886501"/>
    </source>
</evidence>
<dbReference type="EMBL" id="MU117973">
    <property type="protein sequence ID" value="KAF9651806.1"/>
    <property type="molecule type" value="Genomic_DNA"/>
</dbReference>
<accession>A0ACB6ZQT9</accession>
<reference evidence="1" key="1">
    <citation type="submission" date="2019-10" db="EMBL/GenBank/DDBJ databases">
        <authorList>
            <consortium name="DOE Joint Genome Institute"/>
            <person name="Kuo A."/>
            <person name="Miyauchi S."/>
            <person name="Kiss E."/>
            <person name="Drula E."/>
            <person name="Kohler A."/>
            <person name="Sanchez-Garcia M."/>
            <person name="Andreopoulos B."/>
            <person name="Barry K.W."/>
            <person name="Bonito G."/>
            <person name="Buee M."/>
            <person name="Carver A."/>
            <person name="Chen C."/>
            <person name="Cichocki N."/>
            <person name="Clum A."/>
            <person name="Culley D."/>
            <person name="Crous P.W."/>
            <person name="Fauchery L."/>
            <person name="Girlanda M."/>
            <person name="Hayes R."/>
            <person name="Keri Z."/>
            <person name="Labutti K."/>
            <person name="Lipzen A."/>
            <person name="Lombard V."/>
            <person name="Magnuson J."/>
            <person name="Maillard F."/>
            <person name="Morin E."/>
            <person name="Murat C."/>
            <person name="Nolan M."/>
            <person name="Ohm R."/>
            <person name="Pangilinan J."/>
            <person name="Pereira M."/>
            <person name="Perotto S."/>
            <person name="Peter M."/>
            <person name="Riley R."/>
            <person name="Sitrit Y."/>
            <person name="Stielow B."/>
            <person name="Szollosi G."/>
            <person name="Zifcakova L."/>
            <person name="Stursova M."/>
            <person name="Spatafora J.W."/>
            <person name="Tedersoo L."/>
            <person name="Vaario L.-M."/>
            <person name="Yamada A."/>
            <person name="Yan M."/>
            <person name="Wang P."/>
            <person name="Xu J."/>
            <person name="Bruns T."/>
            <person name="Baldrian P."/>
            <person name="Vilgalys R."/>
            <person name="Henrissat B."/>
            <person name="Grigoriev I.V."/>
            <person name="Hibbett D."/>
            <person name="Nagy L.G."/>
            <person name="Martin F.M."/>
        </authorList>
    </citation>
    <scope>NUCLEOTIDE SEQUENCE</scope>
    <source>
        <strain evidence="1">P2</strain>
    </source>
</reference>
<sequence>MEHLHTVALVTVLCVFSPWLYRCTNNRPNRKPPPAKPLFEYPAIEPCTQELSQIKPTPYRPFKWGVYHVTMGIRTMDWHEWIELDREFEKYYRIRCYRIRAYGEKVVRTLDAQPGVVPSGHSAAREVIHELAEYLIRRYPHLYSVTRHDPSTAIEAGWYGKGPIRTITLRVVGRTLNLDHEDPMTTAAFLVQDDLAILLEGSDGRYYLQAGAIIVPGTWRLEDKAGMPLDEIHESGDVPLYRERLHLSLGRFIKRLPVDKPVVRNNYTFQVVDPTTNRPDDEKLVDRDELGWLSTMMGEEFPDSQIARHGECKRKLGSTVTPEMIILRTERQTLRRLPKTGAILFTIRTYTTPVVELVQEPGIPSRLASAVRSWPDVVAKYKSREAFGEVLLSYLDEWATKQAAAGIVDTDEKGYPF</sequence>
<comment type="caution">
    <text evidence="1">The sequence shown here is derived from an EMBL/GenBank/DDBJ whole genome shotgun (WGS) entry which is preliminary data.</text>
</comment>
<reference evidence="1" key="2">
    <citation type="journal article" date="2020" name="Nat. Commun.">
        <title>Large-scale genome sequencing of mycorrhizal fungi provides insights into the early evolution of symbiotic traits.</title>
        <authorList>
            <person name="Miyauchi S."/>
            <person name="Kiss E."/>
            <person name="Kuo A."/>
            <person name="Drula E."/>
            <person name="Kohler A."/>
            <person name="Sanchez-Garcia M."/>
            <person name="Morin E."/>
            <person name="Andreopoulos B."/>
            <person name="Barry K.W."/>
            <person name="Bonito G."/>
            <person name="Buee M."/>
            <person name="Carver A."/>
            <person name="Chen C."/>
            <person name="Cichocki N."/>
            <person name="Clum A."/>
            <person name="Culley D."/>
            <person name="Crous P.W."/>
            <person name="Fauchery L."/>
            <person name="Girlanda M."/>
            <person name="Hayes R.D."/>
            <person name="Keri Z."/>
            <person name="LaButti K."/>
            <person name="Lipzen A."/>
            <person name="Lombard V."/>
            <person name="Magnuson J."/>
            <person name="Maillard F."/>
            <person name="Murat C."/>
            <person name="Nolan M."/>
            <person name="Ohm R.A."/>
            <person name="Pangilinan J."/>
            <person name="Pereira M.F."/>
            <person name="Perotto S."/>
            <person name="Peter M."/>
            <person name="Pfister S."/>
            <person name="Riley R."/>
            <person name="Sitrit Y."/>
            <person name="Stielow J.B."/>
            <person name="Szollosi G."/>
            <person name="Zifcakova L."/>
            <person name="Stursova M."/>
            <person name="Spatafora J.W."/>
            <person name="Tedersoo L."/>
            <person name="Vaario L.M."/>
            <person name="Yamada A."/>
            <person name="Yan M."/>
            <person name="Wang P."/>
            <person name="Xu J."/>
            <person name="Bruns T."/>
            <person name="Baldrian P."/>
            <person name="Vilgalys R."/>
            <person name="Dunand C."/>
            <person name="Henrissat B."/>
            <person name="Grigoriev I.V."/>
            <person name="Hibbett D."/>
            <person name="Nagy L.G."/>
            <person name="Martin F.M."/>
        </authorList>
    </citation>
    <scope>NUCLEOTIDE SEQUENCE</scope>
    <source>
        <strain evidence="1">P2</strain>
    </source>
</reference>